<evidence type="ECO:0000313" key="2">
    <source>
        <dbReference type="Proteomes" id="UP000287651"/>
    </source>
</evidence>
<dbReference type="AlphaFoldDB" id="A0A426X193"/>
<organism evidence="1 2">
    <name type="scientific">Ensete ventricosum</name>
    <name type="common">Abyssinian banana</name>
    <name type="synonym">Musa ensete</name>
    <dbReference type="NCBI Taxonomy" id="4639"/>
    <lineage>
        <taxon>Eukaryota</taxon>
        <taxon>Viridiplantae</taxon>
        <taxon>Streptophyta</taxon>
        <taxon>Embryophyta</taxon>
        <taxon>Tracheophyta</taxon>
        <taxon>Spermatophyta</taxon>
        <taxon>Magnoliopsida</taxon>
        <taxon>Liliopsida</taxon>
        <taxon>Zingiberales</taxon>
        <taxon>Musaceae</taxon>
        <taxon>Ensete</taxon>
    </lineage>
</organism>
<protein>
    <submittedName>
        <fullName evidence="1">Uncharacterized protein</fullName>
    </submittedName>
</protein>
<sequence length="244" mass="25998">MIVACLCNPWLAAAYDRHHHCFLCYRVLSDPLPLLLFSSLYHGHASTATATVDHAIATALLLHPLADVAFLLLNCNLLCSRCAILNPFPSLATVGPVLLPTSSFPRTLSSLSPLAATIVASPTTFVCCRHQHHPHRAIESCSPPSIVVPSSIIVMSSSNSAHRSPTAAYSPCSFTTATPIAPCFLSLNSIRDPLEIVYPCIPDSNGEDEGGQASSSIVVSTRWISTAKLLQSDLATLVQREGGE</sequence>
<comment type="caution">
    <text evidence="1">The sequence shown here is derived from an EMBL/GenBank/DDBJ whole genome shotgun (WGS) entry which is preliminary data.</text>
</comment>
<gene>
    <name evidence="1" type="ORF">B296_00050190</name>
</gene>
<accession>A0A426X193</accession>
<dbReference type="Proteomes" id="UP000287651">
    <property type="component" value="Unassembled WGS sequence"/>
</dbReference>
<dbReference type="EMBL" id="AMZH03029561">
    <property type="protein sequence ID" value="RRT33237.1"/>
    <property type="molecule type" value="Genomic_DNA"/>
</dbReference>
<evidence type="ECO:0000313" key="1">
    <source>
        <dbReference type="EMBL" id="RRT33237.1"/>
    </source>
</evidence>
<proteinExistence type="predicted"/>
<reference evidence="1 2" key="1">
    <citation type="journal article" date="2014" name="Agronomy (Basel)">
        <title>A Draft Genome Sequence for Ensete ventricosum, the Drought-Tolerant Tree Against Hunger.</title>
        <authorList>
            <person name="Harrison J."/>
            <person name="Moore K.A."/>
            <person name="Paszkiewicz K."/>
            <person name="Jones T."/>
            <person name="Grant M."/>
            <person name="Ambacheew D."/>
            <person name="Muzemil S."/>
            <person name="Studholme D.J."/>
        </authorList>
    </citation>
    <scope>NUCLEOTIDE SEQUENCE [LARGE SCALE GENOMIC DNA]</scope>
</reference>
<name>A0A426X193_ENSVE</name>